<dbReference type="InterPro" id="IPR006140">
    <property type="entry name" value="D-isomer_DH_NAD-bd"/>
</dbReference>
<keyword evidence="3" id="KW-0520">NAD</keyword>
<keyword evidence="6" id="KW-1185">Reference proteome</keyword>
<dbReference type="OrthoDB" id="9793626at2"/>
<evidence type="ECO:0000256" key="2">
    <source>
        <dbReference type="ARBA" id="ARBA00023002"/>
    </source>
</evidence>
<comment type="caution">
    <text evidence="5">The sequence shown here is derived from an EMBL/GenBank/DDBJ whole genome shotgun (WGS) entry which is preliminary data.</text>
</comment>
<dbReference type="InterPro" id="IPR050418">
    <property type="entry name" value="D-iso_2-hydroxyacid_DH_PdxB"/>
</dbReference>
<dbReference type="PANTHER" id="PTHR43761:SF1">
    <property type="entry name" value="D-ISOMER SPECIFIC 2-HYDROXYACID DEHYDROGENASE CATALYTIC DOMAIN-CONTAINING PROTEIN-RELATED"/>
    <property type="match status" value="1"/>
</dbReference>
<gene>
    <name evidence="5" type="ORF">FE784_14260</name>
</gene>
<dbReference type="EMBL" id="VDCQ01000017">
    <property type="protein sequence ID" value="TNJ65656.1"/>
    <property type="molecule type" value="Genomic_DNA"/>
</dbReference>
<dbReference type="Proteomes" id="UP000307943">
    <property type="component" value="Unassembled WGS sequence"/>
</dbReference>
<evidence type="ECO:0000256" key="1">
    <source>
        <dbReference type="ARBA" id="ARBA00005854"/>
    </source>
</evidence>
<protein>
    <submittedName>
        <fullName evidence="5">Hydroxyacid dehydrogenase</fullName>
    </submittedName>
</protein>
<organism evidence="5 6">
    <name type="scientific">Paenibacillus hemerocallicola</name>
    <dbReference type="NCBI Taxonomy" id="1172614"/>
    <lineage>
        <taxon>Bacteria</taxon>
        <taxon>Bacillati</taxon>
        <taxon>Bacillota</taxon>
        <taxon>Bacilli</taxon>
        <taxon>Bacillales</taxon>
        <taxon>Paenibacillaceae</taxon>
        <taxon>Paenibacillus</taxon>
    </lineage>
</organism>
<dbReference type="Gene3D" id="3.40.50.720">
    <property type="entry name" value="NAD(P)-binding Rossmann-like Domain"/>
    <property type="match status" value="2"/>
</dbReference>
<accession>A0A5C4TAE2</accession>
<evidence type="ECO:0000256" key="3">
    <source>
        <dbReference type="ARBA" id="ARBA00023027"/>
    </source>
</evidence>
<comment type="similarity">
    <text evidence="1">Belongs to the D-isomer specific 2-hydroxyacid dehydrogenase family.</text>
</comment>
<evidence type="ECO:0000259" key="4">
    <source>
        <dbReference type="Pfam" id="PF02826"/>
    </source>
</evidence>
<dbReference type="SUPFAM" id="SSF51735">
    <property type="entry name" value="NAD(P)-binding Rossmann-fold domains"/>
    <property type="match status" value="1"/>
</dbReference>
<reference evidence="5 6" key="1">
    <citation type="submission" date="2019-05" db="EMBL/GenBank/DDBJ databases">
        <title>We sequenced the genome of Paenibacillus hemerocallicola KCTC 33185 for further insight into its adaptation and study the phylogeny of Paenibacillus.</title>
        <authorList>
            <person name="Narsing Rao M.P."/>
        </authorList>
    </citation>
    <scope>NUCLEOTIDE SEQUENCE [LARGE SCALE GENOMIC DNA]</scope>
    <source>
        <strain evidence="5 6">KCTC 33185</strain>
    </source>
</reference>
<evidence type="ECO:0000313" key="5">
    <source>
        <dbReference type="EMBL" id="TNJ65656.1"/>
    </source>
</evidence>
<dbReference type="PANTHER" id="PTHR43761">
    <property type="entry name" value="D-ISOMER SPECIFIC 2-HYDROXYACID DEHYDROGENASE FAMILY PROTEIN (AFU_ORTHOLOGUE AFUA_1G13630)"/>
    <property type="match status" value="1"/>
</dbReference>
<sequence>MQNVIVVHPDFEQVWPYTAESLRQLLGRAGEFELIRLAPGWAGKLSEAIAAPEKVVRLVSLAVPVTASCMDRFPNLREAYIGTGNYAVRIPEEAYSRLKDRGVSVYAQPSEGYWGQSVSEFALGLTICALRRIPQMHREMIESLEPWKYEAQQFGDDPRFVNGTVEGKRVRIVGAGNIASRYASFVSMLGADVAVWDPYAAEPAFHRAGSRKEWYLERLVRDAEIFVPMVPLIEGTKGLVTAELIRMLPQGCIVVLATRAGICDMEAIRRRVLADEISLAADVFDIEPLPMDDPLIGRHNVIHTPHNAGRTKEANFKWAEMLAAQFQ</sequence>
<dbReference type="GO" id="GO:0016491">
    <property type="term" value="F:oxidoreductase activity"/>
    <property type="evidence" value="ECO:0007669"/>
    <property type="project" value="UniProtKB-KW"/>
</dbReference>
<feature type="domain" description="D-isomer specific 2-hydroxyacid dehydrogenase NAD-binding" evidence="4">
    <location>
        <begin position="124"/>
        <end position="308"/>
    </location>
</feature>
<dbReference type="Pfam" id="PF02826">
    <property type="entry name" value="2-Hacid_dh_C"/>
    <property type="match status" value="1"/>
</dbReference>
<dbReference type="GO" id="GO:0051287">
    <property type="term" value="F:NAD binding"/>
    <property type="evidence" value="ECO:0007669"/>
    <property type="project" value="InterPro"/>
</dbReference>
<name>A0A5C4TAE2_9BACL</name>
<evidence type="ECO:0000313" key="6">
    <source>
        <dbReference type="Proteomes" id="UP000307943"/>
    </source>
</evidence>
<dbReference type="InterPro" id="IPR036291">
    <property type="entry name" value="NAD(P)-bd_dom_sf"/>
</dbReference>
<proteinExistence type="inferred from homology"/>
<keyword evidence="2" id="KW-0560">Oxidoreductase</keyword>
<dbReference type="AlphaFoldDB" id="A0A5C4TAE2"/>